<gene>
    <name evidence="2" type="ORF">GOQ09_08475</name>
</gene>
<sequence length="128" mass="13809">MSALPAAAPESAEPAGAAPWVVCLCAEWCGTCRDYRPLLEQVARAHPQFRFAWVDIEDHAEIADAFDVETFPTLLIAGAEGTRFLGPLLPHAETLSRMLGALQAPQPSSLDVDLLLAVLEKRPAEFAV</sequence>
<dbReference type="Gene3D" id="3.40.30.10">
    <property type="entry name" value="Glutaredoxin"/>
    <property type="match status" value="1"/>
</dbReference>
<dbReference type="GO" id="GO:0045454">
    <property type="term" value="P:cell redox homeostasis"/>
    <property type="evidence" value="ECO:0007669"/>
    <property type="project" value="TreeGrafter"/>
</dbReference>
<dbReference type="PANTHER" id="PTHR43601:SF3">
    <property type="entry name" value="THIOREDOXIN, MITOCHONDRIAL"/>
    <property type="match status" value="1"/>
</dbReference>
<dbReference type="Proteomes" id="UP000425817">
    <property type="component" value="Chromosome"/>
</dbReference>
<evidence type="ECO:0000313" key="3">
    <source>
        <dbReference type="Proteomes" id="UP000425817"/>
    </source>
</evidence>
<dbReference type="InterPro" id="IPR036249">
    <property type="entry name" value="Thioredoxin-like_sf"/>
</dbReference>
<dbReference type="InterPro" id="IPR013766">
    <property type="entry name" value="Thioredoxin_domain"/>
</dbReference>
<feature type="domain" description="Thioredoxin" evidence="1">
    <location>
        <begin position="1"/>
        <end position="104"/>
    </location>
</feature>
<name>A0A6I6H452_VARPD</name>
<proteinExistence type="predicted"/>
<reference evidence="2 3" key="1">
    <citation type="submission" date="2019-12" db="EMBL/GenBank/DDBJ databases">
        <title>Hybrid Genome Assemblies of two High G+C Isolates from Undergraduate Microbiology Courses.</title>
        <authorList>
            <person name="Ne Ville C.J."/>
            <person name="Enright D."/>
            <person name="Hernandez I."/>
            <person name="Dodsworth J."/>
            <person name="Orwin P.M."/>
        </authorList>
    </citation>
    <scope>NUCLEOTIDE SEQUENCE [LARGE SCALE GENOMIC DNA]</scope>
    <source>
        <strain evidence="2 3">CSUSB</strain>
    </source>
</reference>
<dbReference type="PANTHER" id="PTHR43601">
    <property type="entry name" value="THIOREDOXIN, MITOCHONDRIAL"/>
    <property type="match status" value="1"/>
</dbReference>
<dbReference type="OrthoDB" id="8521206at2"/>
<dbReference type="EMBL" id="CP046622">
    <property type="protein sequence ID" value="QGW81622.1"/>
    <property type="molecule type" value="Genomic_DNA"/>
</dbReference>
<protein>
    <submittedName>
        <fullName evidence="2">Thioredoxin</fullName>
    </submittedName>
</protein>
<dbReference type="Pfam" id="PF00085">
    <property type="entry name" value="Thioredoxin"/>
    <property type="match status" value="1"/>
</dbReference>
<dbReference type="PROSITE" id="PS51352">
    <property type="entry name" value="THIOREDOXIN_2"/>
    <property type="match status" value="1"/>
</dbReference>
<evidence type="ECO:0000313" key="2">
    <source>
        <dbReference type="EMBL" id="QGW81622.1"/>
    </source>
</evidence>
<organism evidence="2 3">
    <name type="scientific">Variovorax paradoxus</name>
    <dbReference type="NCBI Taxonomy" id="34073"/>
    <lineage>
        <taxon>Bacteria</taxon>
        <taxon>Pseudomonadati</taxon>
        <taxon>Pseudomonadota</taxon>
        <taxon>Betaproteobacteria</taxon>
        <taxon>Burkholderiales</taxon>
        <taxon>Comamonadaceae</taxon>
        <taxon>Variovorax</taxon>
    </lineage>
</organism>
<evidence type="ECO:0000259" key="1">
    <source>
        <dbReference type="PROSITE" id="PS51352"/>
    </source>
</evidence>
<dbReference type="AlphaFoldDB" id="A0A6I6H452"/>
<dbReference type="SUPFAM" id="SSF52833">
    <property type="entry name" value="Thioredoxin-like"/>
    <property type="match status" value="1"/>
</dbReference>
<dbReference type="RefSeq" id="WP_157613034.1">
    <property type="nucleotide sequence ID" value="NZ_CP046622.1"/>
</dbReference>
<dbReference type="CDD" id="cd02947">
    <property type="entry name" value="TRX_family"/>
    <property type="match status" value="1"/>
</dbReference>
<accession>A0A6I6H452</accession>